<dbReference type="PROSITE" id="PS00571">
    <property type="entry name" value="AMIDASES"/>
    <property type="match status" value="1"/>
</dbReference>
<accession>A0ABR3SW32</accession>
<dbReference type="EC" id="3.5.1.4" evidence="3"/>
<comment type="catalytic activity">
    <reaction evidence="1">
        <text>a monocarboxylic acid amide + H2O = a monocarboxylate + NH4(+)</text>
        <dbReference type="Rhea" id="RHEA:12020"/>
        <dbReference type="ChEBI" id="CHEBI:15377"/>
        <dbReference type="ChEBI" id="CHEBI:28938"/>
        <dbReference type="ChEBI" id="CHEBI:35757"/>
        <dbReference type="ChEBI" id="CHEBI:83628"/>
        <dbReference type="EC" id="3.5.1.4"/>
    </reaction>
</comment>
<comment type="similarity">
    <text evidence="2">Belongs to the amidase family.</text>
</comment>
<dbReference type="PANTHER" id="PTHR46072:SF3">
    <property type="entry name" value="AMIDASE"/>
    <property type="match status" value="1"/>
</dbReference>
<organism evidence="6 7">
    <name type="scientific">Neofusicoccum ribis</name>
    <dbReference type="NCBI Taxonomy" id="45134"/>
    <lineage>
        <taxon>Eukaryota</taxon>
        <taxon>Fungi</taxon>
        <taxon>Dikarya</taxon>
        <taxon>Ascomycota</taxon>
        <taxon>Pezizomycotina</taxon>
        <taxon>Dothideomycetes</taxon>
        <taxon>Dothideomycetes incertae sedis</taxon>
        <taxon>Botryosphaeriales</taxon>
        <taxon>Botryosphaeriaceae</taxon>
        <taxon>Neofusicoccum</taxon>
    </lineage>
</organism>
<protein>
    <recommendedName>
        <fullName evidence="3">amidase</fullName>
        <ecNumber evidence="3">3.5.1.4</ecNumber>
    </recommendedName>
</protein>
<feature type="domain" description="Amidase" evidence="5">
    <location>
        <begin position="94"/>
        <end position="560"/>
    </location>
</feature>
<comment type="caution">
    <text evidence="6">The sequence shown here is derived from an EMBL/GenBank/DDBJ whole genome shotgun (WGS) entry which is preliminary data.</text>
</comment>
<dbReference type="EMBL" id="JAJVDC020000041">
    <property type="protein sequence ID" value="KAL1631124.1"/>
    <property type="molecule type" value="Genomic_DNA"/>
</dbReference>
<evidence type="ECO:0000256" key="1">
    <source>
        <dbReference type="ARBA" id="ARBA00001311"/>
    </source>
</evidence>
<evidence type="ECO:0000313" key="7">
    <source>
        <dbReference type="Proteomes" id="UP001521116"/>
    </source>
</evidence>
<evidence type="ECO:0000313" key="6">
    <source>
        <dbReference type="EMBL" id="KAL1631124.1"/>
    </source>
</evidence>
<evidence type="ECO:0000259" key="5">
    <source>
        <dbReference type="Pfam" id="PF01425"/>
    </source>
</evidence>
<dbReference type="Proteomes" id="UP001521116">
    <property type="component" value="Unassembled WGS sequence"/>
</dbReference>
<dbReference type="Pfam" id="PF01425">
    <property type="entry name" value="Amidase"/>
    <property type="match status" value="1"/>
</dbReference>
<dbReference type="PANTHER" id="PTHR46072">
    <property type="entry name" value="AMIDASE-RELATED-RELATED"/>
    <property type="match status" value="1"/>
</dbReference>
<evidence type="ECO:0000256" key="4">
    <source>
        <dbReference type="ARBA" id="ARBA00022801"/>
    </source>
</evidence>
<proteinExistence type="inferred from homology"/>
<keyword evidence="4" id="KW-0378">Hydrolase</keyword>
<evidence type="ECO:0000256" key="3">
    <source>
        <dbReference type="ARBA" id="ARBA00012922"/>
    </source>
</evidence>
<dbReference type="SUPFAM" id="SSF75304">
    <property type="entry name" value="Amidase signature (AS) enzymes"/>
    <property type="match status" value="1"/>
</dbReference>
<evidence type="ECO:0000256" key="2">
    <source>
        <dbReference type="ARBA" id="ARBA00009199"/>
    </source>
</evidence>
<dbReference type="InterPro" id="IPR036928">
    <property type="entry name" value="AS_sf"/>
</dbReference>
<sequence>MTRAEDEVNEQPWQLRVAAKRERCQASIPAAWRLSEEFKKSIGASATAATNLIELGAISRSGVLSAQELEITETATASDLLRELRSGEVSAEAATVAFSKRAAVAGQLTSCLTETFFDQALERAKFLDEYLEREKKPFGPFHGLPISIKDSFCVKGVDTTIGFVSFLDNGAATKNSALVQILLDLGAVLYCKTNIPQTMMKQEEDVIEYADMKQTADSENNIFGRTLNPHNTSLTAGGSSGGEGALVALRGSLLGVGTDIAGSIRIPSLCCGVYGFKPTADRIPFGGQVSPALHGIPGIVPCAGPLATSFSDLELFFKAVLDANPADYDSGALSVPWISTPGSTLEDLRKRPMRIGVLSEDPVFPLHPPVKRAIADASAALAKAGHEVIQLPHDPATNASKANGIAFQMFSIDPLDTSMKHIQKSGEPPINSVKLGAPPGEKHIYTIDELAGLNVQRHHFTDAWRRIWVENKLDIVLSPGAQNTAVPHDTYRMPPYTLIWNFLDYPACIIPYGKASKKLDPEPRLFEPHEGPSSDIPEINHGAPRAVQIVAPRFGDEKCLAAARIVDEILNGTE</sequence>
<reference evidence="6 7" key="1">
    <citation type="submission" date="2024-02" db="EMBL/GenBank/DDBJ databases">
        <title>De novo assembly and annotation of 12 fungi associated with fruit tree decline syndrome in Ontario, Canada.</title>
        <authorList>
            <person name="Sulman M."/>
            <person name="Ellouze W."/>
            <person name="Ilyukhin E."/>
        </authorList>
    </citation>
    <scope>NUCLEOTIDE SEQUENCE [LARGE SCALE GENOMIC DNA]</scope>
    <source>
        <strain evidence="6 7">M1-105</strain>
    </source>
</reference>
<gene>
    <name evidence="6" type="ORF">SLS56_004512</name>
</gene>
<dbReference type="PIRSF" id="PIRSF001221">
    <property type="entry name" value="Amidase_fungi"/>
    <property type="match status" value="1"/>
</dbReference>
<dbReference type="InterPro" id="IPR023631">
    <property type="entry name" value="Amidase_dom"/>
</dbReference>
<name>A0ABR3SW32_9PEZI</name>
<dbReference type="InterPro" id="IPR020556">
    <property type="entry name" value="Amidase_CS"/>
</dbReference>
<dbReference type="Gene3D" id="3.90.1300.10">
    <property type="entry name" value="Amidase signature (AS) domain"/>
    <property type="match status" value="1"/>
</dbReference>
<keyword evidence="7" id="KW-1185">Reference proteome</keyword>